<protein>
    <submittedName>
        <fullName evidence="9">Ninein-like protein</fullName>
    </submittedName>
</protein>
<dbReference type="CDD" id="cd00051">
    <property type="entry name" value="EFh"/>
    <property type="match status" value="1"/>
</dbReference>
<sequence length="1142" mass="129544">MGEEFEPDQLVEFCQRLGLANDGYLDEKELAIVCNCIGLQAPEEMLKELFETLDTDKDGRVCLDELSQMLRGMPKNPASPEKHKKPNDSTTATTGNGGPSSSSRPVDFSSNVSIANGDRASFSILDPNCSGFTTSGLVLDMWSQWGIGPTEGLSILKDLGFPVSSKTCSINVYDLTKALEEETDSAKDALSPVIQTALLTYKTETQYLRSICESMEGERDKLRSDIFEAHQRSSLLAQEVDEQNARLEKNGQILLQKMEAKYAEQLHELQVKFGSEKESLQQALYLAESQLKSLAGDDSKLKGHITKLNNENSALERELQTLNKEIRNLNKAKTNLEADISRYVDLENKLLEIERRSSETTAINEAKLREAHEEVTLLRDQNDELSAHVETMREKVKTLKAFHEKARSTNKRRKGSASASGSKSLSLEVDDRGGGGGLDDTDNEYPLEKKMGKFHLHLGPGCGDVTMLSSDEVEELETSLANSCGASEPDSGNFPALRAINLSACLGETSTDSPVTSIMPPDDYGSNTTLERELETVQRKIDSTILVENKKFHSLKHEIDNSASSEKFGREAVEVATQTMNTDDHSKDDVDMEDMTKDGGLAQLTSRIAQLESDAIIMDKERRDLRDTCTDLELSLDLLREEYEKCEDYWHDKLTEAREIYESDKSAMDEKFQDLLTKIKEYEETFINSSSISNYQPMRLPPIEERANLEQQVTELEDECEGLRRELRSLKVEQDSIISNYQRQWESRAMEECSRLEQQVSVLTKKCHEYENRLSSLAEEERSTLDSSGLLDMLRDRVRQLEFQLKHQEDQFRTQISQLEEREKKAKMRDKTRRSCSPRIETKNYSSASNIMSSSPQPPQSLPAQMWNSNNNNNNSQEAVDLNGTNLLGLLQNQTKKEEVQGEENKDKLSPFQIWPQRHAHKEEAMGNSKSASLPFIPVPVGEGGGEQYPTQQNLPFSTHVWNNPSSQSYQQHPVFSDPWTPHTQNGINGRKAWCHVELGWLQALRARLRQRENQCHALQRALKIKEIETDKVITEMRYQRDTEAAHWSHMMQANQDLLCQQATQYKEQGSKLAQSELVMKNLWVENGKLRTALNSTEQRVLQLENLLKYHMSLQNQQLQPPKPDNHSPRSLPFNHQPNFTM</sequence>
<evidence type="ECO:0000256" key="1">
    <source>
        <dbReference type="ARBA" id="ARBA00004300"/>
    </source>
</evidence>
<evidence type="ECO:0000259" key="8">
    <source>
        <dbReference type="PROSITE" id="PS50222"/>
    </source>
</evidence>
<proteinExistence type="predicted"/>
<feature type="compositionally biased region" description="Low complexity" evidence="7">
    <location>
        <begin position="416"/>
        <end position="427"/>
    </location>
</feature>
<keyword evidence="6" id="KW-0175">Coiled coil</keyword>
<feature type="coiled-coil region" evidence="6">
    <location>
        <begin position="1002"/>
        <end position="1029"/>
    </location>
</feature>
<organism evidence="9 10">
    <name type="scientific">Folsomia candida</name>
    <name type="common">Springtail</name>
    <dbReference type="NCBI Taxonomy" id="158441"/>
    <lineage>
        <taxon>Eukaryota</taxon>
        <taxon>Metazoa</taxon>
        <taxon>Ecdysozoa</taxon>
        <taxon>Arthropoda</taxon>
        <taxon>Hexapoda</taxon>
        <taxon>Collembola</taxon>
        <taxon>Entomobryomorpha</taxon>
        <taxon>Isotomoidea</taxon>
        <taxon>Isotomidae</taxon>
        <taxon>Proisotominae</taxon>
        <taxon>Folsomia</taxon>
    </lineage>
</organism>
<feature type="coiled-coil region" evidence="6">
    <location>
        <begin position="305"/>
        <end position="395"/>
    </location>
</feature>
<name>A0A226DCT7_FOLCA</name>
<keyword evidence="2" id="KW-0963">Cytoplasm</keyword>
<dbReference type="PANTHER" id="PTHR18905">
    <property type="entry name" value="NINEIN"/>
    <property type="match status" value="1"/>
</dbReference>
<evidence type="ECO:0000256" key="3">
    <source>
        <dbReference type="ARBA" id="ARBA00022553"/>
    </source>
</evidence>
<keyword evidence="4" id="KW-0106">Calcium</keyword>
<accession>A0A226DCT7</accession>
<evidence type="ECO:0000256" key="4">
    <source>
        <dbReference type="ARBA" id="ARBA00022837"/>
    </source>
</evidence>
<feature type="compositionally biased region" description="Low complexity" evidence="7">
    <location>
        <begin position="868"/>
        <end position="880"/>
    </location>
</feature>
<keyword evidence="10" id="KW-1185">Reference proteome</keyword>
<evidence type="ECO:0000256" key="6">
    <source>
        <dbReference type="SAM" id="Coils"/>
    </source>
</evidence>
<dbReference type="STRING" id="158441.A0A226DCT7"/>
<dbReference type="Pfam" id="PF13499">
    <property type="entry name" value="EF-hand_7"/>
    <property type="match status" value="1"/>
</dbReference>
<dbReference type="OrthoDB" id="5799458at2759"/>
<dbReference type="InterPro" id="IPR002048">
    <property type="entry name" value="EF_hand_dom"/>
</dbReference>
<dbReference type="GO" id="GO:0005509">
    <property type="term" value="F:calcium ion binding"/>
    <property type="evidence" value="ECO:0007669"/>
    <property type="project" value="InterPro"/>
</dbReference>
<feature type="region of interest" description="Disordered" evidence="7">
    <location>
        <begin position="71"/>
        <end position="109"/>
    </location>
</feature>
<evidence type="ECO:0000256" key="7">
    <source>
        <dbReference type="SAM" id="MobiDB-lite"/>
    </source>
</evidence>
<dbReference type="SMART" id="SM00054">
    <property type="entry name" value="EFh"/>
    <property type="match status" value="1"/>
</dbReference>
<evidence type="ECO:0000313" key="10">
    <source>
        <dbReference type="Proteomes" id="UP000198287"/>
    </source>
</evidence>
<dbReference type="AlphaFoldDB" id="A0A226DCT7"/>
<keyword evidence="5" id="KW-0206">Cytoskeleton</keyword>
<feature type="compositionally biased region" description="Low complexity" evidence="7">
    <location>
        <begin position="99"/>
        <end position="109"/>
    </location>
</feature>
<evidence type="ECO:0000256" key="2">
    <source>
        <dbReference type="ARBA" id="ARBA00022490"/>
    </source>
</evidence>
<feature type="coiled-coil region" evidence="6">
    <location>
        <begin position="601"/>
        <end position="829"/>
    </location>
</feature>
<evidence type="ECO:0000256" key="5">
    <source>
        <dbReference type="ARBA" id="ARBA00023212"/>
    </source>
</evidence>
<dbReference type="Proteomes" id="UP000198287">
    <property type="component" value="Unassembled WGS sequence"/>
</dbReference>
<comment type="subcellular location">
    <subcellularLocation>
        <location evidence="1">Cytoplasm</location>
        <location evidence="1">Cytoskeleton</location>
        <location evidence="1">Microtubule organizing center</location>
        <location evidence="1">Centrosome</location>
    </subcellularLocation>
</comment>
<dbReference type="SUPFAM" id="SSF47473">
    <property type="entry name" value="EF-hand"/>
    <property type="match status" value="1"/>
</dbReference>
<evidence type="ECO:0000313" key="9">
    <source>
        <dbReference type="EMBL" id="OXA42644.1"/>
    </source>
</evidence>
<dbReference type="GO" id="GO:0034454">
    <property type="term" value="P:microtubule anchoring at centrosome"/>
    <property type="evidence" value="ECO:0007669"/>
    <property type="project" value="TreeGrafter"/>
</dbReference>
<dbReference type="PANTHER" id="PTHR18905:SF13">
    <property type="entry name" value="NON-CENTROSOMAL MICROTUBULE ARRAY"/>
    <property type="match status" value="1"/>
</dbReference>
<dbReference type="PROSITE" id="PS00018">
    <property type="entry name" value="EF_HAND_1"/>
    <property type="match status" value="1"/>
</dbReference>
<dbReference type="InterPro" id="IPR011992">
    <property type="entry name" value="EF-hand-dom_pair"/>
</dbReference>
<dbReference type="InterPro" id="IPR018247">
    <property type="entry name" value="EF_Hand_1_Ca_BS"/>
</dbReference>
<feature type="region of interest" description="Disordered" evidence="7">
    <location>
        <begin position="401"/>
        <end position="444"/>
    </location>
</feature>
<dbReference type="PROSITE" id="PS50222">
    <property type="entry name" value="EF_HAND_2"/>
    <property type="match status" value="1"/>
</dbReference>
<comment type="caution">
    <text evidence="9">The sequence shown here is derived from an EMBL/GenBank/DDBJ whole genome shotgun (WGS) entry which is preliminary data.</text>
</comment>
<dbReference type="Gene3D" id="1.10.238.10">
    <property type="entry name" value="EF-hand"/>
    <property type="match status" value="1"/>
</dbReference>
<feature type="region of interest" description="Disordered" evidence="7">
    <location>
        <begin position="845"/>
        <end position="880"/>
    </location>
</feature>
<dbReference type="EMBL" id="LNIX01000025">
    <property type="protein sequence ID" value="OXA42644.1"/>
    <property type="molecule type" value="Genomic_DNA"/>
</dbReference>
<reference evidence="9 10" key="1">
    <citation type="submission" date="2015-12" db="EMBL/GenBank/DDBJ databases">
        <title>The genome of Folsomia candida.</title>
        <authorList>
            <person name="Faddeeva A."/>
            <person name="Derks M.F."/>
            <person name="Anvar Y."/>
            <person name="Smit S."/>
            <person name="Van Straalen N."/>
            <person name="Roelofs D."/>
        </authorList>
    </citation>
    <scope>NUCLEOTIDE SEQUENCE [LARGE SCALE GENOMIC DNA]</scope>
    <source>
        <strain evidence="9 10">VU population</strain>
        <tissue evidence="9">Whole body</tissue>
    </source>
</reference>
<feature type="domain" description="EF-hand" evidence="8">
    <location>
        <begin position="41"/>
        <end position="76"/>
    </location>
</feature>
<dbReference type="GO" id="GO:0005813">
    <property type="term" value="C:centrosome"/>
    <property type="evidence" value="ECO:0007669"/>
    <property type="project" value="UniProtKB-SubCell"/>
</dbReference>
<gene>
    <name evidence="9" type="ORF">Fcan01_22558</name>
</gene>
<keyword evidence="3" id="KW-0597">Phosphoprotein</keyword>
<feature type="compositionally biased region" description="Low complexity" evidence="7">
    <location>
        <begin position="846"/>
        <end position="855"/>
    </location>
</feature>
<feature type="region of interest" description="Disordered" evidence="7">
    <location>
        <begin position="1117"/>
        <end position="1142"/>
    </location>
</feature>